<name>A0A0C9S3M8_9CONI</name>
<dbReference type="GO" id="GO:0006631">
    <property type="term" value="P:fatty acid metabolic process"/>
    <property type="evidence" value="ECO:0007669"/>
    <property type="project" value="TreeGrafter"/>
</dbReference>
<evidence type="ECO:0000256" key="1">
    <source>
        <dbReference type="ARBA" id="ARBA00007166"/>
    </source>
</evidence>
<organism evidence="4">
    <name type="scientific">Wollemia nobilis</name>
    <dbReference type="NCBI Taxonomy" id="56998"/>
    <lineage>
        <taxon>Eukaryota</taxon>
        <taxon>Viridiplantae</taxon>
        <taxon>Streptophyta</taxon>
        <taxon>Embryophyta</taxon>
        <taxon>Tracheophyta</taxon>
        <taxon>Spermatophyta</taxon>
        <taxon>Pinopsida</taxon>
        <taxon>Pinidae</taxon>
        <taxon>Conifers II</taxon>
        <taxon>Araucariales</taxon>
        <taxon>Araucariaceae</taxon>
        <taxon>Wollemia</taxon>
    </lineage>
</organism>
<dbReference type="EMBL" id="GCHU01028433">
    <property type="protein sequence ID" value="JAG85373.1"/>
    <property type="molecule type" value="Transcribed_RNA"/>
</dbReference>
<feature type="compositionally biased region" description="Low complexity" evidence="2">
    <location>
        <begin position="1"/>
        <end position="10"/>
    </location>
</feature>
<dbReference type="InterPro" id="IPR016087">
    <property type="entry name" value="Chalcone_isomerase"/>
</dbReference>
<dbReference type="GO" id="GO:0009570">
    <property type="term" value="C:chloroplast stroma"/>
    <property type="evidence" value="ECO:0007669"/>
    <property type="project" value="TreeGrafter"/>
</dbReference>
<protein>
    <submittedName>
        <fullName evidence="4">TSA: Wollemia nobilis Ref_Wollemi_Transcript_28652_1423 transcribed RNA sequence</fullName>
    </submittedName>
</protein>
<dbReference type="InterPro" id="IPR044228">
    <property type="entry name" value="FAP1"/>
</dbReference>
<dbReference type="Gene3D" id="3.50.70.10">
    <property type="match status" value="1"/>
</dbReference>
<feature type="region of interest" description="Disordered" evidence="2">
    <location>
        <begin position="1"/>
        <end position="27"/>
    </location>
</feature>
<feature type="domain" description="Chalcone isomerase" evidence="3">
    <location>
        <begin position="116"/>
        <end position="290"/>
    </location>
</feature>
<dbReference type="PANTHER" id="PTHR47589:SF5">
    <property type="entry name" value="CHALCONE ISOMERASE DOMAIN-CONTAINING PROTEIN"/>
    <property type="match status" value="1"/>
</dbReference>
<evidence type="ECO:0000313" key="4">
    <source>
        <dbReference type="EMBL" id="JAG85373.1"/>
    </source>
</evidence>
<dbReference type="Gene3D" id="1.10.890.20">
    <property type="match status" value="1"/>
</dbReference>
<comment type="similarity">
    <text evidence="1">Belongs to the chalcone isomerase family.</text>
</comment>
<evidence type="ECO:0000259" key="3">
    <source>
        <dbReference type="Pfam" id="PF16035"/>
    </source>
</evidence>
<dbReference type="InterPro" id="IPR036298">
    <property type="entry name" value="Chalcone_isomerase_sf"/>
</dbReference>
<dbReference type="AlphaFoldDB" id="A0A0C9S3M8"/>
<proteinExistence type="inferred from homology"/>
<accession>A0A0C9S3M8</accession>
<dbReference type="SUPFAM" id="SSF54626">
    <property type="entry name" value="Chalcone isomerase"/>
    <property type="match status" value="1"/>
</dbReference>
<dbReference type="GO" id="GO:0005504">
    <property type="term" value="F:fatty acid binding"/>
    <property type="evidence" value="ECO:0007669"/>
    <property type="project" value="TreeGrafter"/>
</dbReference>
<dbReference type="InterPro" id="IPR016089">
    <property type="entry name" value="Chalcone_isomerase_bundle_sf"/>
</dbReference>
<dbReference type="Pfam" id="PF16035">
    <property type="entry name" value="Chalcone_2"/>
    <property type="match status" value="1"/>
</dbReference>
<dbReference type="PANTHER" id="PTHR47589">
    <property type="entry name" value="FATTY-ACID-BINDING PROTEIN 1"/>
    <property type="match status" value="1"/>
</dbReference>
<dbReference type="GO" id="GO:0016872">
    <property type="term" value="F:intramolecular lyase activity"/>
    <property type="evidence" value="ECO:0007669"/>
    <property type="project" value="InterPro"/>
</dbReference>
<reference evidence="4" key="1">
    <citation type="submission" date="2015-02" db="EMBL/GenBank/DDBJ databases">
        <title>A transcriptome of Wollemia nobilis - a relic of Gondwana.</title>
        <authorList>
            <person name="Chia J.Y."/>
            <person name="Leong Y.S."/>
            <person name="Abdul Karim S."/>
            <person name="Wan Azmi N."/>
            <person name="Hercus R."/>
            <person name="Croft L."/>
        </authorList>
    </citation>
    <scope>NUCLEOTIDE SEQUENCE</scope>
    <source>
        <strain evidence="4">MaeBrown</strain>
        <tissue evidence="4">Leaf</tissue>
    </source>
</reference>
<sequence length="299" mass="32802">MGSLPLHPSFNSPPFPPNSSPRSSSSANLSGHLAVGLGVGVGLGLSLAPQFANQRRWVAKNLWEFCSKKPRAANPYLWGPLASLSLTAEVAHMDSQKTVVEPTTGVPFPSALEDTKQLAGVGVRRKSIMGLKNINVYAFGVYADESGLKEKLLDKYGKRPATELKESKEFYEDVLGNDVGLSVRLEIVYGKLSIGSVRSAFEESIASRLQKFSGTENKELLQRFTSQFKDDYKLLRGTKIDLVRLPGHILQTKIDGKEIGSIQSQLLCRSLFDLYIGEEPFDKQAKEKIVLGLASLMTQ</sequence>
<dbReference type="InterPro" id="IPR016088">
    <property type="entry name" value="Chalcone_isomerase_3-sand"/>
</dbReference>
<evidence type="ECO:0000256" key="2">
    <source>
        <dbReference type="SAM" id="MobiDB-lite"/>
    </source>
</evidence>